<protein>
    <submittedName>
        <fullName evidence="2">Uncharacterized protein</fullName>
    </submittedName>
</protein>
<evidence type="ECO:0000313" key="2">
    <source>
        <dbReference type="EMBL" id="KKL53061.1"/>
    </source>
</evidence>
<organism evidence="2">
    <name type="scientific">marine sediment metagenome</name>
    <dbReference type="NCBI Taxonomy" id="412755"/>
    <lineage>
        <taxon>unclassified sequences</taxon>
        <taxon>metagenomes</taxon>
        <taxon>ecological metagenomes</taxon>
    </lineage>
</organism>
<name>A0A0F9DGW5_9ZZZZ</name>
<gene>
    <name evidence="2" type="ORF">LCGC14_2279220</name>
</gene>
<comment type="caution">
    <text evidence="2">The sequence shown here is derived from an EMBL/GenBank/DDBJ whole genome shotgun (WGS) entry which is preliminary data.</text>
</comment>
<feature type="region of interest" description="Disordered" evidence="1">
    <location>
        <begin position="46"/>
        <end position="71"/>
    </location>
</feature>
<dbReference type="AlphaFoldDB" id="A0A0F9DGW5"/>
<reference evidence="2" key="1">
    <citation type="journal article" date="2015" name="Nature">
        <title>Complex archaea that bridge the gap between prokaryotes and eukaryotes.</title>
        <authorList>
            <person name="Spang A."/>
            <person name="Saw J.H."/>
            <person name="Jorgensen S.L."/>
            <person name="Zaremba-Niedzwiedzka K."/>
            <person name="Martijn J."/>
            <person name="Lind A.E."/>
            <person name="van Eijk R."/>
            <person name="Schleper C."/>
            <person name="Guy L."/>
            <person name="Ettema T.J."/>
        </authorList>
    </citation>
    <scope>NUCLEOTIDE SEQUENCE</scope>
</reference>
<proteinExistence type="predicted"/>
<sequence>MLADILPQEVESIVDMRDGRLLQGERQPTFLQEGLDEWHHFPFQDFSTRRRNGESSGAGELPPDALTDPNV</sequence>
<accession>A0A0F9DGW5</accession>
<dbReference type="EMBL" id="LAZR01031668">
    <property type="protein sequence ID" value="KKL53061.1"/>
    <property type="molecule type" value="Genomic_DNA"/>
</dbReference>
<evidence type="ECO:0000256" key="1">
    <source>
        <dbReference type="SAM" id="MobiDB-lite"/>
    </source>
</evidence>
<feature type="non-terminal residue" evidence="2">
    <location>
        <position position="71"/>
    </location>
</feature>